<evidence type="ECO:0000256" key="7">
    <source>
        <dbReference type="SAM" id="SignalP"/>
    </source>
</evidence>
<keyword evidence="7" id="KW-0732">Signal</keyword>
<keyword evidence="4 6" id="KW-1133">Transmembrane helix</keyword>
<evidence type="ECO:0000259" key="9">
    <source>
        <dbReference type="Pfam" id="PF20520"/>
    </source>
</evidence>
<dbReference type="Proteomes" id="UP000830375">
    <property type="component" value="Unassembled WGS sequence"/>
</dbReference>
<feature type="domain" description="V-type proton ATPase subunit S1/VOA1 transmembrane" evidence="9">
    <location>
        <begin position="380"/>
        <end position="418"/>
    </location>
</feature>
<keyword evidence="3 6" id="KW-0812">Transmembrane</keyword>
<reference evidence="10 11" key="1">
    <citation type="submission" date="2022-01" db="EMBL/GenBank/DDBJ databases">
        <title>A high-quality chromosome-level genome assembly of rohu carp, Labeo rohita.</title>
        <authorList>
            <person name="Arick M.A. II"/>
            <person name="Hsu C.-Y."/>
            <person name="Magbanua Z."/>
            <person name="Pechanova O."/>
            <person name="Grover C."/>
            <person name="Miller E."/>
            <person name="Thrash A."/>
            <person name="Ezzel L."/>
            <person name="Alam S."/>
            <person name="Benzie J."/>
            <person name="Hamilton M."/>
            <person name="Karsi A."/>
            <person name="Lawrence M.L."/>
            <person name="Peterson D.G."/>
        </authorList>
    </citation>
    <scope>NUCLEOTIDE SEQUENCE [LARGE SCALE GENOMIC DNA]</scope>
    <source>
        <strain evidence="11">BAU-BD-2019</strain>
        <tissue evidence="10">Blood</tissue>
    </source>
</reference>
<dbReference type="Pfam" id="PF20520">
    <property type="entry name" value="Ac45-VOA1_TM"/>
    <property type="match status" value="1"/>
</dbReference>
<sequence length="430" mass="47145">MTEVGMRCCSLSTMAFTSLLLFICSIYSCYAQVPLLMWTSDGSNMPHLAQPAAGQTVSGGQLTSYLKSALSIAPHNVLLFLQDELSMDDFTMYGGVFGNKQDSAFSNLESALRTSSNPLVLPALDWSASHSILELFQGELGIPAVHIDPSTLKEIKLNAAQPFLLAVHLPYTAGCGHWRGPRHVIEETPVMAGRSMGRSLLQAPPQASVKPPLVFNDAEGRPCILLWADTLLATYNKIEVDLARDIFNSSTNVTAGSVCNETLSRLVLNYRGVLGLQSLRLIFSMRKTFFPVSARHWSLMEQVVLEYDGQRAIFNGSGGIYSPAEYSFHCQSVSSTQSPLLVPRSATDNATQWTLSFTDFQIQGFNVTGEDFSYASDCAGFFTPGIWMGLLTSLLMVFILTYGLHMIMQVRTMDRFDDPKGPAISVPQSE</sequence>
<gene>
    <name evidence="10" type="ORF">H4Q32_015711</name>
</gene>
<dbReference type="PANTHER" id="PTHR12471:SF2">
    <property type="entry name" value="V-TYPE PROTON ATPASE SUBUNIT S1"/>
    <property type="match status" value="1"/>
</dbReference>
<dbReference type="EMBL" id="JACTAM010000023">
    <property type="protein sequence ID" value="KAI2649706.1"/>
    <property type="molecule type" value="Genomic_DNA"/>
</dbReference>
<evidence type="ECO:0000313" key="10">
    <source>
        <dbReference type="EMBL" id="KAI2649706.1"/>
    </source>
</evidence>
<comment type="subcellular location">
    <subcellularLocation>
        <location evidence="1">Membrane</location>
        <topology evidence="1">Single-pass membrane protein</topology>
    </subcellularLocation>
</comment>
<dbReference type="InterPro" id="IPR008388">
    <property type="entry name" value="Ac45_acc_su"/>
</dbReference>
<feature type="signal peptide" evidence="7">
    <location>
        <begin position="1"/>
        <end position="31"/>
    </location>
</feature>
<comment type="caution">
    <text evidence="10">The sequence shown here is derived from an EMBL/GenBank/DDBJ whole genome shotgun (WGS) entry which is preliminary data.</text>
</comment>
<name>A0ABQ8LIP8_LABRO</name>
<protein>
    <submittedName>
        <fullName evidence="10">V-type proton ATPase subunit S1</fullName>
    </submittedName>
</protein>
<dbReference type="PROSITE" id="PS51257">
    <property type="entry name" value="PROKAR_LIPOPROTEIN"/>
    <property type="match status" value="1"/>
</dbReference>
<evidence type="ECO:0000256" key="5">
    <source>
        <dbReference type="ARBA" id="ARBA00023136"/>
    </source>
</evidence>
<evidence type="ECO:0000256" key="4">
    <source>
        <dbReference type="ARBA" id="ARBA00022989"/>
    </source>
</evidence>
<feature type="chain" id="PRO_5047323353" evidence="7">
    <location>
        <begin position="32"/>
        <end position="430"/>
    </location>
</feature>
<evidence type="ECO:0000259" key="8">
    <source>
        <dbReference type="Pfam" id="PF05827"/>
    </source>
</evidence>
<feature type="transmembrane region" description="Helical" evidence="6">
    <location>
        <begin position="386"/>
        <end position="405"/>
    </location>
</feature>
<keyword evidence="11" id="KW-1185">Reference proteome</keyword>
<organism evidence="10 11">
    <name type="scientific">Labeo rohita</name>
    <name type="common">Indian major carp</name>
    <name type="synonym">Cyprinus rohita</name>
    <dbReference type="NCBI Taxonomy" id="84645"/>
    <lineage>
        <taxon>Eukaryota</taxon>
        <taxon>Metazoa</taxon>
        <taxon>Chordata</taxon>
        <taxon>Craniata</taxon>
        <taxon>Vertebrata</taxon>
        <taxon>Euteleostomi</taxon>
        <taxon>Actinopterygii</taxon>
        <taxon>Neopterygii</taxon>
        <taxon>Teleostei</taxon>
        <taxon>Ostariophysi</taxon>
        <taxon>Cypriniformes</taxon>
        <taxon>Cyprinidae</taxon>
        <taxon>Labeoninae</taxon>
        <taxon>Labeonini</taxon>
        <taxon>Labeo</taxon>
    </lineage>
</organism>
<evidence type="ECO:0000256" key="2">
    <source>
        <dbReference type="ARBA" id="ARBA00009037"/>
    </source>
</evidence>
<evidence type="ECO:0000313" key="11">
    <source>
        <dbReference type="Proteomes" id="UP000830375"/>
    </source>
</evidence>
<feature type="domain" description="V-type proton ATPase subunit S1 luminal" evidence="8">
    <location>
        <begin position="222"/>
        <end position="365"/>
    </location>
</feature>
<dbReference type="Gene3D" id="2.40.160.110">
    <property type="match status" value="1"/>
</dbReference>
<proteinExistence type="inferred from homology"/>
<dbReference type="InterPro" id="IPR046756">
    <property type="entry name" value="VAS1/VOA1_TM"/>
</dbReference>
<dbReference type="PANTHER" id="PTHR12471">
    <property type="entry name" value="VACUOLAR ATP SYNTHASE SUBUNIT S1"/>
    <property type="match status" value="1"/>
</dbReference>
<accession>A0ABQ8LIP8</accession>
<evidence type="ECO:0000256" key="3">
    <source>
        <dbReference type="ARBA" id="ARBA00022692"/>
    </source>
</evidence>
<dbReference type="InterPro" id="IPR046755">
    <property type="entry name" value="VAS1_LD"/>
</dbReference>
<evidence type="ECO:0000256" key="6">
    <source>
        <dbReference type="SAM" id="Phobius"/>
    </source>
</evidence>
<comment type="similarity">
    <text evidence="2">Belongs to the vacuolar ATPase subunit S1 family.</text>
</comment>
<dbReference type="Pfam" id="PF05827">
    <property type="entry name" value="VAS1_LD"/>
    <property type="match status" value="1"/>
</dbReference>
<keyword evidence="5 6" id="KW-0472">Membrane</keyword>
<evidence type="ECO:0000256" key="1">
    <source>
        <dbReference type="ARBA" id="ARBA00004167"/>
    </source>
</evidence>